<dbReference type="PATRIC" id="fig|1333857.3.peg.446"/>
<gene>
    <name evidence="2" type="ORF">L687_11130</name>
</gene>
<protein>
    <submittedName>
        <fullName evidence="2">Uncharacterized protein</fullName>
    </submittedName>
</protein>
<dbReference type="AlphaFoldDB" id="T5L5B5"/>
<reference evidence="2 3" key="1">
    <citation type="journal article" date="2013" name="Genome Announc.">
        <title>Whole-genome sequences of five oyster-associated bacteria show potential for crude oil hydrocarbon degradation.</title>
        <authorList>
            <person name="Chauhan A."/>
            <person name="Green S."/>
            <person name="Pathak A."/>
            <person name="Thomas J."/>
            <person name="Venkatramanan R."/>
        </authorList>
    </citation>
    <scope>NUCLEOTIDE SEQUENCE [LARGE SCALE GENOMIC DNA]</scope>
    <source>
        <strain evidence="2 3">MF109</strain>
    </source>
</reference>
<sequence length="422" mass="45410">MNLSEHVHVTWALHVGLSVADRPELTRVIRVPRDAPSYWVVEAYRLSLGREPDVPESEEEADPPPLIDLLPWRCRTQQVSIPGVAESVDVTITGPFETRMGDPRVTVVDAGPADEDERVPGDWQTRRPPFRAEHVEFELAQRFGLVQPRLDPSMGGVVGDALRDPSPLASLCESLSPGRRLALLAHLEDTGLIDAAPPDSVTGDSVMAGSTTVETATEGVRALMAQIGADGVEQDAADGWLPRTVAARAVEALGWPDAAPPGRPDPAESLVLLARRTKAVRRFRGRVMVTHRGQALAKGGLGAFARIVEAVRAIGREAMFPSGQPRTVTLALLAVADGSVATFDELPEFIERGEAAVAEGRRGGAWGFEWSLRSRQEDGADRRFDHRDAAGRVIEILCALSSPGAFGSITPAMRVVARAALR</sequence>
<dbReference type="RefSeq" id="WP_021198434.1">
    <property type="nucleotide sequence ID" value="NZ_ATAO01000024.1"/>
</dbReference>
<evidence type="ECO:0000256" key="1">
    <source>
        <dbReference type="SAM" id="MobiDB-lite"/>
    </source>
</evidence>
<evidence type="ECO:0000313" key="3">
    <source>
        <dbReference type="Proteomes" id="UP000016033"/>
    </source>
</evidence>
<organism evidence="2 3">
    <name type="scientific">Microbacterium maritypicum MF109</name>
    <dbReference type="NCBI Taxonomy" id="1333857"/>
    <lineage>
        <taxon>Bacteria</taxon>
        <taxon>Bacillati</taxon>
        <taxon>Actinomycetota</taxon>
        <taxon>Actinomycetes</taxon>
        <taxon>Micrococcales</taxon>
        <taxon>Microbacteriaceae</taxon>
        <taxon>Microbacterium</taxon>
    </lineage>
</organism>
<accession>T5L5B5</accession>
<feature type="region of interest" description="Disordered" evidence="1">
    <location>
        <begin position="102"/>
        <end position="126"/>
    </location>
</feature>
<proteinExistence type="predicted"/>
<name>T5L5B5_MICMQ</name>
<dbReference type="Proteomes" id="UP000016033">
    <property type="component" value="Unassembled WGS sequence"/>
</dbReference>
<dbReference type="EMBL" id="ATAO01000024">
    <property type="protein sequence ID" value="EQM85775.1"/>
    <property type="molecule type" value="Genomic_DNA"/>
</dbReference>
<evidence type="ECO:0000313" key="2">
    <source>
        <dbReference type="EMBL" id="EQM85775.1"/>
    </source>
</evidence>
<comment type="caution">
    <text evidence="2">The sequence shown here is derived from an EMBL/GenBank/DDBJ whole genome shotgun (WGS) entry which is preliminary data.</text>
</comment>